<comment type="caution">
    <text evidence="7">The sequence shown here is derived from an EMBL/GenBank/DDBJ whole genome shotgun (WGS) entry which is preliminary data.</text>
</comment>
<evidence type="ECO:0000256" key="1">
    <source>
        <dbReference type="ARBA" id="ARBA00004829"/>
    </source>
</evidence>
<dbReference type="Proteomes" id="UP001501599">
    <property type="component" value="Unassembled WGS sequence"/>
</dbReference>
<evidence type="ECO:0000313" key="7">
    <source>
        <dbReference type="EMBL" id="GAA2176128.1"/>
    </source>
</evidence>
<dbReference type="InterPro" id="IPR036188">
    <property type="entry name" value="FAD/NAD-bd_sf"/>
</dbReference>
<dbReference type="PANTHER" id="PTHR43734">
    <property type="entry name" value="PHYTOENE DESATURASE"/>
    <property type="match status" value="1"/>
</dbReference>
<protein>
    <submittedName>
        <fullName evidence="7">Phytoene desaturase family protein</fullName>
    </submittedName>
</protein>
<evidence type="ECO:0000256" key="4">
    <source>
        <dbReference type="RuleBase" id="RU362075"/>
    </source>
</evidence>
<comment type="similarity">
    <text evidence="4">Belongs to the carotenoid/retinoid oxidoreductase family.</text>
</comment>
<dbReference type="RefSeq" id="WP_344344774.1">
    <property type="nucleotide sequence ID" value="NZ_BAAAQT010000008.1"/>
</dbReference>
<proteinExistence type="inferred from homology"/>
<accession>A0ABN3AX68</accession>
<dbReference type="Pfam" id="PF01593">
    <property type="entry name" value="Amino_oxidase"/>
    <property type="match status" value="1"/>
</dbReference>
<sequence length="540" mass="57300">MAATQGEAKRVVVVGGGIAGLHSAALLARDGHDVTLLEQRSQVGGRMGTWSQDGFTFDTGPSWLLMGSVFDHAFRMLGTTMARELTVERLDPAYRVWHGEGEPIELRSDRADSEAVFERIEPGAGAALGAYLDSARHVADLAVGGLLYNRFDGPTSLRGTGVVGEAPTLARLLLEPLSRRIERTVQDDRLRQILGYPAVFLGTNPYAAPSMYHLMSHFDLVEGVEYPVGGFGTIVDAFARLAVAHGATIETDARVTAIRVVDGRAVGVEVDRGAGTEALDADLVVAAGDMHAVETRLLPERFHDRGTRRWAKATPGPSAVLVLLGVEGRIPELAHHSLLFTEDWREGFKALDGTVPWPGGDANIYVCAPSRTDATVAPEGHENLFVLVPLPADASIGHGGIDGAGDAAVERIADDAIAQIATWTGATDLADRIRVRRTIGPADFAEWFDAWRGTALGPAHTLRQSAFLRGTTAYKGVDGLLTAGQSTVPGIGMPMCLISAELVLKHVRGDRSPGPLPEPPQDPDRRGSTAAPDAEAPAGA</sequence>
<evidence type="ECO:0000259" key="6">
    <source>
        <dbReference type="Pfam" id="PF01593"/>
    </source>
</evidence>
<dbReference type="SUPFAM" id="SSF51905">
    <property type="entry name" value="FAD/NAD(P)-binding domain"/>
    <property type="match status" value="1"/>
</dbReference>
<evidence type="ECO:0000256" key="5">
    <source>
        <dbReference type="SAM" id="MobiDB-lite"/>
    </source>
</evidence>
<keyword evidence="2 4" id="KW-0125">Carotenoid biosynthesis</keyword>
<gene>
    <name evidence="7" type="primary">crtI</name>
    <name evidence="7" type="ORF">GCM10009846_28680</name>
</gene>
<keyword evidence="3 4" id="KW-0560">Oxidoreductase</keyword>
<feature type="region of interest" description="Disordered" evidence="5">
    <location>
        <begin position="508"/>
        <end position="540"/>
    </location>
</feature>
<name>A0ABN3AX68_9MICO</name>
<feature type="compositionally biased region" description="Low complexity" evidence="5">
    <location>
        <begin position="530"/>
        <end position="540"/>
    </location>
</feature>
<dbReference type="InterPro" id="IPR002937">
    <property type="entry name" value="Amino_oxidase"/>
</dbReference>
<keyword evidence="8" id="KW-1185">Reference proteome</keyword>
<organism evidence="7 8">
    <name type="scientific">Agrococcus versicolor</name>
    <dbReference type="NCBI Taxonomy" id="501482"/>
    <lineage>
        <taxon>Bacteria</taxon>
        <taxon>Bacillati</taxon>
        <taxon>Actinomycetota</taxon>
        <taxon>Actinomycetes</taxon>
        <taxon>Micrococcales</taxon>
        <taxon>Microbacteriaceae</taxon>
        <taxon>Agrococcus</taxon>
    </lineage>
</organism>
<evidence type="ECO:0000256" key="2">
    <source>
        <dbReference type="ARBA" id="ARBA00022746"/>
    </source>
</evidence>
<reference evidence="8" key="1">
    <citation type="journal article" date="2019" name="Int. J. Syst. Evol. Microbiol.">
        <title>The Global Catalogue of Microorganisms (GCM) 10K type strain sequencing project: providing services to taxonomists for standard genome sequencing and annotation.</title>
        <authorList>
            <consortium name="The Broad Institute Genomics Platform"/>
            <consortium name="The Broad Institute Genome Sequencing Center for Infectious Disease"/>
            <person name="Wu L."/>
            <person name="Ma J."/>
        </authorList>
    </citation>
    <scope>NUCLEOTIDE SEQUENCE [LARGE SCALE GENOMIC DNA]</scope>
    <source>
        <strain evidence="8">JCM 16026</strain>
    </source>
</reference>
<dbReference type="Gene3D" id="3.50.50.60">
    <property type="entry name" value="FAD/NAD(P)-binding domain"/>
    <property type="match status" value="2"/>
</dbReference>
<dbReference type="PANTHER" id="PTHR43734:SF1">
    <property type="entry name" value="PHYTOENE DESATURASE"/>
    <property type="match status" value="1"/>
</dbReference>
<dbReference type="InterPro" id="IPR014105">
    <property type="entry name" value="Carotenoid/retinoid_OxRdtase"/>
</dbReference>
<dbReference type="EMBL" id="BAAAQT010000008">
    <property type="protein sequence ID" value="GAA2176128.1"/>
    <property type="molecule type" value="Genomic_DNA"/>
</dbReference>
<evidence type="ECO:0000313" key="8">
    <source>
        <dbReference type="Proteomes" id="UP001501599"/>
    </source>
</evidence>
<comment type="pathway">
    <text evidence="1 4">Carotenoid biosynthesis.</text>
</comment>
<evidence type="ECO:0000256" key="3">
    <source>
        <dbReference type="ARBA" id="ARBA00023002"/>
    </source>
</evidence>
<dbReference type="NCBIfam" id="TIGR02734">
    <property type="entry name" value="crtI_fam"/>
    <property type="match status" value="1"/>
</dbReference>
<feature type="domain" description="Amine oxidase" evidence="6">
    <location>
        <begin position="18"/>
        <end position="501"/>
    </location>
</feature>